<dbReference type="SMART" id="SM00320">
    <property type="entry name" value="WD40"/>
    <property type="match status" value="13"/>
</dbReference>
<feature type="repeat" description="WD" evidence="3">
    <location>
        <begin position="1030"/>
        <end position="1071"/>
    </location>
</feature>
<keyword evidence="1 3" id="KW-0853">WD repeat</keyword>
<dbReference type="InterPro" id="IPR050349">
    <property type="entry name" value="WD_LIS1/nudF_dynein_reg"/>
</dbReference>
<keyword evidence="8" id="KW-1185">Reference proteome</keyword>
<keyword evidence="5" id="KW-0472">Membrane</keyword>
<organism evidence="7 8">
    <name type="scientific">Paludisphaera borealis</name>
    <dbReference type="NCBI Taxonomy" id="1387353"/>
    <lineage>
        <taxon>Bacteria</taxon>
        <taxon>Pseudomonadati</taxon>
        <taxon>Planctomycetota</taxon>
        <taxon>Planctomycetia</taxon>
        <taxon>Isosphaerales</taxon>
        <taxon>Isosphaeraceae</taxon>
        <taxon>Paludisphaera</taxon>
    </lineage>
</organism>
<dbReference type="PROSITE" id="PS00678">
    <property type="entry name" value="WD_REPEATS_1"/>
    <property type="match status" value="2"/>
</dbReference>
<feature type="domain" description="TIR" evidence="6">
    <location>
        <begin position="25"/>
        <end position="196"/>
    </location>
</feature>
<dbReference type="InterPro" id="IPR035897">
    <property type="entry name" value="Toll_tir_struct_dom_sf"/>
</dbReference>
<dbReference type="KEGG" id="pbor:BSF38_02794"/>
<evidence type="ECO:0000313" key="7">
    <source>
        <dbReference type="EMBL" id="APW61282.1"/>
    </source>
</evidence>
<evidence type="ECO:0000313" key="8">
    <source>
        <dbReference type="Proteomes" id="UP000186309"/>
    </source>
</evidence>
<dbReference type="InterPro" id="IPR001680">
    <property type="entry name" value="WD40_rpt"/>
</dbReference>
<keyword evidence="5" id="KW-1133">Transmembrane helix</keyword>
<name>A0A1U7CQS5_9BACT</name>
<dbReference type="InterPro" id="IPR000157">
    <property type="entry name" value="TIR_dom"/>
</dbReference>
<evidence type="ECO:0000259" key="6">
    <source>
        <dbReference type="PROSITE" id="PS50104"/>
    </source>
</evidence>
<feature type="region of interest" description="Disordered" evidence="4">
    <location>
        <begin position="1"/>
        <end position="20"/>
    </location>
</feature>
<evidence type="ECO:0000256" key="5">
    <source>
        <dbReference type="SAM" id="Phobius"/>
    </source>
</evidence>
<gene>
    <name evidence="7" type="ORF">BSF38_02794</name>
</gene>
<keyword evidence="5" id="KW-0812">Transmembrane</keyword>
<reference evidence="8" key="1">
    <citation type="submission" date="2016-12" db="EMBL/GenBank/DDBJ databases">
        <title>Comparative genomics of four Isosphaeraceae planctomycetes: a common pool of plasmids and glycoside hydrolase genes.</title>
        <authorList>
            <person name="Ivanova A."/>
        </authorList>
    </citation>
    <scope>NUCLEOTIDE SEQUENCE [LARGE SCALE GENOMIC DNA]</scope>
    <source>
        <strain evidence="8">PX4</strain>
    </source>
</reference>
<dbReference type="PROSITE" id="PS50082">
    <property type="entry name" value="WD_REPEATS_2"/>
    <property type="match status" value="4"/>
</dbReference>
<keyword evidence="2" id="KW-0677">Repeat</keyword>
<dbReference type="SUPFAM" id="SSF52200">
    <property type="entry name" value="Toll/Interleukin receptor TIR domain"/>
    <property type="match status" value="1"/>
</dbReference>
<dbReference type="Gene3D" id="3.40.50.10140">
    <property type="entry name" value="Toll/interleukin-1 receptor homology (TIR) domain"/>
    <property type="match status" value="1"/>
</dbReference>
<dbReference type="STRING" id="1387353.BSF38_02794"/>
<evidence type="ECO:0000256" key="2">
    <source>
        <dbReference type="ARBA" id="ARBA00022737"/>
    </source>
</evidence>
<dbReference type="Pfam" id="PF13676">
    <property type="entry name" value="TIR_2"/>
    <property type="match status" value="1"/>
</dbReference>
<dbReference type="Proteomes" id="UP000186309">
    <property type="component" value="Chromosome"/>
</dbReference>
<evidence type="ECO:0000256" key="1">
    <source>
        <dbReference type="ARBA" id="ARBA00022574"/>
    </source>
</evidence>
<sequence length="1185" mass="127565">MELNNAGAFDGPPAPGDAGSAANAPRYDAFISYRHIEPDRSWAKWLHSAMESYRVPRKLVADLGIPPRVRRVFRDEEELAASSDLSFSIDAALKESKCLIVICSPRTRESRWVNEEVLRFRRLGRHDRIFAVLIEGEPGESFPDSLIEVGDLHAEGSVTAHVEPLAADVRPTEGSSLWRTRSLAKLKVLAAVLGCSFDDLRRREQERRMRRLIALSGVLSLLLVTMTGLAGVALWQRSVAEYESRVAESRRLAAESTVALSPFPQRSVLLASEAVLANLRAGDSPQPEAEQALRVAVARVGGRTIGIHDAQVRQVVVSADGRWSVSRDARGACRAWDLGAPRPTSRPLDVPGLPGVATSLGMAPAGRKFVIGSGEGPVFVWDSGQGPGLTRAKKYSGLRSSAVTVAMDPGDRWLAAASREYLVDVSKEVVELRLWDTASEDAESGSRVLARIESKAYDPSDWSFDRIDFSPDGKWLVAWGESSLKTEARLWPVGGGGEPRPQVLKHPKGLLSQLAFDRQGRWLATASDSEAAVRVWRLGATTPASKMIILPGQNAVVTSIAFSPDGRYLAGGGGDGRVLLWDLESLLPSWQPRQLVGHGFPIVGMTFTGEGERLLTIGRDGLFLLWSGVKAAGPLTASRLASPAGRDLRAVQNLPSRYLATSSDARWLVAGEENQGAGLRVWDLGRISNHLAQAEKNARNANAAPFLPEDLGFLGVTRLNGHDLSLVDLTIAGATPLLATAGGEGIIRAYDLEGGGPASSPVTFRNTNYVSDRNIASADRFITVDSDGGVETRVLAKPWTVASRTKLAGLGDLAGLGADKIRIADDGRLVAAGFRDGTVKTWRLDEQNPASAREATVLVGHRYPVGQLTIAPDCRWIVAWGAVVVPSLWGLPGSTAPPGRVELRGHRTSVASCTFLGDGWLVTADRGGMIMVRDLTNAESISHPVTIAQGTRVTGLQSSKDGRWLVAYGDKTKLWDASLGWGRGEPMVLQGHLGIVRTADFSPDGRILATAGDDATVQIWEPGVGRRWILKAHELPIDSIRISPDGRWLASGSQDQVIRLWDLHAADPSQSARYIGTLDTTVNRISFSPDVRWLIATDLNGMTGFWHTGIKDLLEIAGMIAGRNLAQAESRQYFPGQAAPLTFPELPVPGEGFPYRPVASSVPGVLDAENIPLDATSGPQKDGGK</sequence>
<dbReference type="Pfam" id="PF00400">
    <property type="entry name" value="WD40"/>
    <property type="match status" value="3"/>
</dbReference>
<protein>
    <recommendedName>
        <fullName evidence="6">TIR domain-containing protein</fullName>
    </recommendedName>
</protein>
<feature type="transmembrane region" description="Helical" evidence="5">
    <location>
        <begin position="212"/>
        <end position="235"/>
    </location>
</feature>
<dbReference type="PROSITE" id="PS50104">
    <property type="entry name" value="TIR"/>
    <property type="match status" value="1"/>
</dbReference>
<dbReference type="GO" id="GO:0007165">
    <property type="term" value="P:signal transduction"/>
    <property type="evidence" value="ECO:0007669"/>
    <property type="project" value="InterPro"/>
</dbReference>
<feature type="repeat" description="WD" evidence="3">
    <location>
        <begin position="595"/>
        <end position="627"/>
    </location>
</feature>
<evidence type="ECO:0000256" key="4">
    <source>
        <dbReference type="SAM" id="MobiDB-lite"/>
    </source>
</evidence>
<dbReference type="PROSITE" id="PS50294">
    <property type="entry name" value="WD_REPEATS_REGION"/>
    <property type="match status" value="3"/>
</dbReference>
<feature type="repeat" description="WD" evidence="3">
    <location>
        <begin position="550"/>
        <end position="585"/>
    </location>
</feature>
<dbReference type="InterPro" id="IPR020472">
    <property type="entry name" value="WD40_PAC1"/>
</dbReference>
<proteinExistence type="predicted"/>
<dbReference type="PANTHER" id="PTHR44129">
    <property type="entry name" value="WD REPEAT-CONTAINING PROTEIN POP1"/>
    <property type="match status" value="1"/>
</dbReference>
<dbReference type="PRINTS" id="PR00320">
    <property type="entry name" value="GPROTEINBRPT"/>
</dbReference>
<accession>A0A1U7CQS5</accession>
<dbReference type="AlphaFoldDB" id="A0A1U7CQS5"/>
<dbReference type="Gene3D" id="2.130.10.10">
    <property type="entry name" value="YVTN repeat-like/Quinoprotein amine dehydrogenase"/>
    <property type="match status" value="5"/>
</dbReference>
<feature type="repeat" description="WD" evidence="3">
    <location>
        <begin position="989"/>
        <end position="1021"/>
    </location>
</feature>
<dbReference type="SUPFAM" id="SSF50978">
    <property type="entry name" value="WD40 repeat-like"/>
    <property type="match status" value="3"/>
</dbReference>
<dbReference type="EMBL" id="CP019082">
    <property type="protein sequence ID" value="APW61282.1"/>
    <property type="molecule type" value="Genomic_DNA"/>
</dbReference>
<evidence type="ECO:0000256" key="3">
    <source>
        <dbReference type="PROSITE-ProRule" id="PRU00221"/>
    </source>
</evidence>
<dbReference type="InterPro" id="IPR036322">
    <property type="entry name" value="WD40_repeat_dom_sf"/>
</dbReference>
<dbReference type="InterPro" id="IPR015943">
    <property type="entry name" value="WD40/YVTN_repeat-like_dom_sf"/>
</dbReference>
<dbReference type="InterPro" id="IPR019775">
    <property type="entry name" value="WD40_repeat_CS"/>
</dbReference>